<dbReference type="Proteomes" id="UP000295124">
    <property type="component" value="Unassembled WGS sequence"/>
</dbReference>
<dbReference type="AlphaFoldDB" id="A0A4V2YQN8"/>
<evidence type="ECO:0000313" key="1">
    <source>
        <dbReference type="EMBL" id="TDD62817.1"/>
    </source>
</evidence>
<dbReference type="PANTHER" id="PTHR10151">
    <property type="entry name" value="ECTONUCLEOTIDE PYROPHOSPHATASE/PHOSPHODIESTERASE"/>
    <property type="match status" value="1"/>
</dbReference>
<dbReference type="OrthoDB" id="9779267at2"/>
<comment type="caution">
    <text evidence="1">The sequence shown here is derived from an EMBL/GenBank/DDBJ whole genome shotgun (WGS) entry which is preliminary data.</text>
</comment>
<sequence length="398" mass="42332">MARPVSSRCWTSLARCPSRPPSSAVIEPVGPQYGGGALADVLPSVAAALSVPDFKNTLELPPASRYAVLLFDGLGWNLLKRYAESAPYLSSLLSAGRSLTAGVPSTTAVSLTSLGTGLPPGAHGMVGYTSIVPETGALLNALQWDAPVDPWKWQPHTTVFDRVAAAGVVTRNVSKVRFEKSGLTRAAFRGSLHRGADTVEDRLDATRFASREGSSSLTYVYDSQLDYTGHGHGCDSPQWRAELVAADAFAAQVRAALPRDAVLVVVADHGMIDVAAENRVDLDNEPELTDGLRLIGGESRFRHLYCVDGAVDDVLATYRERLGDRALVLSREEAVARGWFGAVEDRVAPRLGDVVVAALGPLSVVASRRFPQEAGLIGLHGSLTADEMEIPLLVDAGR</sequence>
<dbReference type="InterPro" id="IPR017850">
    <property type="entry name" value="Alkaline_phosphatase_core_sf"/>
</dbReference>
<proteinExistence type="predicted"/>
<dbReference type="Gene3D" id="3.40.720.10">
    <property type="entry name" value="Alkaline Phosphatase, subunit A"/>
    <property type="match status" value="1"/>
</dbReference>
<dbReference type="InterPro" id="IPR002591">
    <property type="entry name" value="Phosphodiest/P_Trfase"/>
</dbReference>
<dbReference type="EMBL" id="SMKX01000004">
    <property type="protein sequence ID" value="TDD62817.1"/>
    <property type="molecule type" value="Genomic_DNA"/>
</dbReference>
<dbReference type="SUPFAM" id="SSF53649">
    <property type="entry name" value="Alkaline phosphatase-like"/>
    <property type="match status" value="1"/>
</dbReference>
<dbReference type="GO" id="GO:0016787">
    <property type="term" value="F:hydrolase activity"/>
    <property type="evidence" value="ECO:0007669"/>
    <property type="project" value="UniProtKB-ARBA"/>
</dbReference>
<reference evidence="1 2" key="1">
    <citation type="submission" date="2019-03" db="EMBL/GenBank/DDBJ databases">
        <title>Draft genome sequences of novel Actinobacteria.</title>
        <authorList>
            <person name="Sahin N."/>
            <person name="Ay H."/>
            <person name="Saygin H."/>
        </authorList>
    </citation>
    <scope>NUCLEOTIDE SEQUENCE [LARGE SCALE GENOMIC DNA]</scope>
    <source>
        <strain evidence="1 2">JCM 13523</strain>
    </source>
</reference>
<name>A0A4V2YQN8_9ACTN</name>
<organism evidence="1 2">
    <name type="scientific">Kribbella antibiotica</name>
    <dbReference type="NCBI Taxonomy" id="190195"/>
    <lineage>
        <taxon>Bacteria</taxon>
        <taxon>Bacillati</taxon>
        <taxon>Actinomycetota</taxon>
        <taxon>Actinomycetes</taxon>
        <taxon>Propionibacteriales</taxon>
        <taxon>Kribbellaceae</taxon>
        <taxon>Kribbella</taxon>
    </lineage>
</organism>
<dbReference type="PANTHER" id="PTHR10151:SF120">
    <property type="entry name" value="BIS(5'-ADENOSYL)-TRIPHOSPHATASE"/>
    <property type="match status" value="1"/>
</dbReference>
<keyword evidence="2" id="KW-1185">Reference proteome</keyword>
<accession>A0A4V2YQN8</accession>
<gene>
    <name evidence="1" type="ORF">E1263_02065</name>
</gene>
<evidence type="ECO:0000313" key="2">
    <source>
        <dbReference type="Proteomes" id="UP000295124"/>
    </source>
</evidence>
<dbReference type="Pfam" id="PF01663">
    <property type="entry name" value="Phosphodiest"/>
    <property type="match status" value="1"/>
</dbReference>
<protein>
    <submittedName>
        <fullName evidence="1">Alkaline phosphatase family protein</fullName>
    </submittedName>
</protein>